<dbReference type="Proteomes" id="UP001268651">
    <property type="component" value="Unassembled WGS sequence"/>
</dbReference>
<protein>
    <submittedName>
        <fullName evidence="1">Uncharacterized protein</fullName>
    </submittedName>
</protein>
<name>A0ABU3U8N2_9FLAO</name>
<proteinExistence type="predicted"/>
<comment type="caution">
    <text evidence="1">The sequence shown here is derived from an EMBL/GenBank/DDBJ whole genome shotgun (WGS) entry which is preliminary data.</text>
</comment>
<reference evidence="1 2" key="1">
    <citation type="submission" date="2023-10" db="EMBL/GenBank/DDBJ databases">
        <title>Marimonas sp. nov. isolated from tidal mud flat.</title>
        <authorList>
            <person name="Jaincy N.J."/>
            <person name="Srinivasan S."/>
            <person name="Lee S.-S."/>
        </authorList>
    </citation>
    <scope>NUCLEOTIDE SEQUENCE [LARGE SCALE GENOMIC DNA]</scope>
    <source>
        <strain evidence="1 2">MJ-SS3</strain>
    </source>
</reference>
<evidence type="ECO:0000313" key="2">
    <source>
        <dbReference type="Proteomes" id="UP001268651"/>
    </source>
</evidence>
<gene>
    <name evidence="1" type="ORF">RXV94_11285</name>
</gene>
<dbReference type="EMBL" id="JAWHTF010000006">
    <property type="protein sequence ID" value="MDU8886745.1"/>
    <property type="molecule type" value="Genomic_DNA"/>
</dbReference>
<dbReference type="RefSeq" id="WP_316662842.1">
    <property type="nucleotide sequence ID" value="NZ_JAWHTF010000006.1"/>
</dbReference>
<accession>A0ABU3U8N2</accession>
<sequence>MKKSRIAFFLSLIFLSLIITPAILSSLHEDFNFTMSFDLNEEENKGNELNKLFEFDDFQPQIIRHNFILKENKANFVFYAMAYNSSHIILHSPPPELL</sequence>
<organism evidence="1 2">
    <name type="scientific">Gilvirhabdus luticola</name>
    <dbReference type="NCBI Taxonomy" id="3079858"/>
    <lineage>
        <taxon>Bacteria</taxon>
        <taxon>Pseudomonadati</taxon>
        <taxon>Bacteroidota</taxon>
        <taxon>Flavobacteriia</taxon>
        <taxon>Flavobacteriales</taxon>
        <taxon>Flavobacteriaceae</taxon>
        <taxon>Gilvirhabdus</taxon>
    </lineage>
</organism>
<keyword evidence="2" id="KW-1185">Reference proteome</keyword>
<evidence type="ECO:0000313" key="1">
    <source>
        <dbReference type="EMBL" id="MDU8886745.1"/>
    </source>
</evidence>